<proteinExistence type="predicted"/>
<evidence type="ECO:0000313" key="1">
    <source>
        <dbReference type="EMBL" id="JAD58591.1"/>
    </source>
</evidence>
<sequence>MFIVFFIELSA</sequence>
<organism evidence="1">
    <name type="scientific">Arundo donax</name>
    <name type="common">Giant reed</name>
    <name type="synonym">Donax arundinaceus</name>
    <dbReference type="NCBI Taxonomy" id="35708"/>
    <lineage>
        <taxon>Eukaryota</taxon>
        <taxon>Viridiplantae</taxon>
        <taxon>Streptophyta</taxon>
        <taxon>Embryophyta</taxon>
        <taxon>Tracheophyta</taxon>
        <taxon>Spermatophyta</taxon>
        <taxon>Magnoliopsida</taxon>
        <taxon>Liliopsida</taxon>
        <taxon>Poales</taxon>
        <taxon>Poaceae</taxon>
        <taxon>PACMAD clade</taxon>
        <taxon>Arundinoideae</taxon>
        <taxon>Arundineae</taxon>
        <taxon>Arundo</taxon>
    </lineage>
</organism>
<accession>A0A0A9B5J2</accession>
<protein>
    <submittedName>
        <fullName evidence="1">Uncharacterized protein</fullName>
    </submittedName>
</protein>
<dbReference type="EMBL" id="GBRH01239304">
    <property type="protein sequence ID" value="JAD58591.1"/>
    <property type="molecule type" value="Transcribed_RNA"/>
</dbReference>
<reference evidence="1" key="2">
    <citation type="journal article" date="2015" name="Data Brief">
        <title>Shoot transcriptome of the giant reed, Arundo donax.</title>
        <authorList>
            <person name="Barrero R.A."/>
            <person name="Guerrero F.D."/>
            <person name="Moolhuijzen P."/>
            <person name="Goolsby J.A."/>
            <person name="Tidwell J."/>
            <person name="Bellgard S.E."/>
            <person name="Bellgard M.I."/>
        </authorList>
    </citation>
    <scope>NUCLEOTIDE SEQUENCE</scope>
    <source>
        <tissue evidence="1">Shoot tissue taken approximately 20 cm above the soil surface</tissue>
    </source>
</reference>
<reference evidence="1" key="1">
    <citation type="submission" date="2014-09" db="EMBL/GenBank/DDBJ databases">
        <authorList>
            <person name="Magalhaes I.L.F."/>
            <person name="Oliveira U."/>
            <person name="Santos F.R."/>
            <person name="Vidigal T.H.D.A."/>
            <person name="Brescovit A.D."/>
            <person name="Santos A.J."/>
        </authorList>
    </citation>
    <scope>NUCLEOTIDE SEQUENCE</scope>
    <source>
        <tissue evidence="1">Shoot tissue taken approximately 20 cm above the soil surface</tissue>
    </source>
</reference>
<name>A0A0A9B5J2_ARUDO</name>